<accession>A0ABW0NWT1</accession>
<comment type="similarity">
    <text evidence="1">Belongs to the P-Pant transferase superfamily. Gsp/Sfp/HetI/AcpT family.</text>
</comment>
<dbReference type="SUPFAM" id="SSF56214">
    <property type="entry name" value="4'-phosphopantetheinyl transferase"/>
    <property type="match status" value="2"/>
</dbReference>
<evidence type="ECO:0000256" key="2">
    <source>
        <dbReference type="ARBA" id="ARBA00022679"/>
    </source>
</evidence>
<dbReference type="PANTHER" id="PTHR12215:SF10">
    <property type="entry name" value="L-AMINOADIPATE-SEMIALDEHYDE DEHYDROGENASE-PHOSPHOPANTETHEINYL TRANSFERASE"/>
    <property type="match status" value="1"/>
</dbReference>
<keyword evidence="5" id="KW-1185">Reference proteome</keyword>
<feature type="domain" description="4'-phosphopantetheinyl transferase" evidence="3">
    <location>
        <begin position="106"/>
        <end position="189"/>
    </location>
</feature>
<gene>
    <name evidence="4" type="ORF">ACFPN9_04765</name>
</gene>
<evidence type="ECO:0000313" key="5">
    <source>
        <dbReference type="Proteomes" id="UP001596060"/>
    </source>
</evidence>
<dbReference type="Gene3D" id="3.90.470.20">
    <property type="entry name" value="4'-phosphopantetheinyl transferase domain"/>
    <property type="match status" value="2"/>
</dbReference>
<dbReference type="InterPro" id="IPR050559">
    <property type="entry name" value="P-Pant_transferase_sf"/>
</dbReference>
<keyword evidence="2 4" id="KW-0808">Transferase</keyword>
<name>A0ABW0NWT1_9HYPH</name>
<sequence length="213" mass="21994">MASAPALSYPAGMIWLCSPDDSAESLPAAWLVSTPARPATLPERSALRRGMAARILARQLGLPPEAVAIGHDERGRPLVAQPRGSGLHLSLATRGGLVAVALAHRPIGVDVEAVDAHAAPPAALLHPEEQGWLLAQSQDERAHAFARLWSAKEAYVKALGTGFLRPPESFAVTLSPEGVIAVRDGGQAAASGVGRTIENGGQEILAAAVVVLG</sequence>
<dbReference type="EMBL" id="JBHSLU010000007">
    <property type="protein sequence ID" value="MFC5504565.1"/>
    <property type="molecule type" value="Genomic_DNA"/>
</dbReference>
<reference evidence="5" key="1">
    <citation type="journal article" date="2019" name="Int. J. Syst. Evol. Microbiol.">
        <title>The Global Catalogue of Microorganisms (GCM) 10K type strain sequencing project: providing services to taxonomists for standard genome sequencing and annotation.</title>
        <authorList>
            <consortium name="The Broad Institute Genomics Platform"/>
            <consortium name="The Broad Institute Genome Sequencing Center for Infectious Disease"/>
            <person name="Wu L."/>
            <person name="Ma J."/>
        </authorList>
    </citation>
    <scope>NUCLEOTIDE SEQUENCE [LARGE SCALE GENOMIC DNA]</scope>
    <source>
        <strain evidence="5">CCUG 43117</strain>
    </source>
</reference>
<dbReference type="RefSeq" id="WP_377815600.1">
    <property type="nucleotide sequence ID" value="NZ_JBHSLU010000007.1"/>
</dbReference>
<dbReference type="InterPro" id="IPR008278">
    <property type="entry name" value="4-PPantetheinyl_Trfase_dom"/>
</dbReference>
<dbReference type="Proteomes" id="UP001596060">
    <property type="component" value="Unassembled WGS sequence"/>
</dbReference>
<dbReference type="GO" id="GO:0016740">
    <property type="term" value="F:transferase activity"/>
    <property type="evidence" value="ECO:0007669"/>
    <property type="project" value="UniProtKB-KW"/>
</dbReference>
<evidence type="ECO:0000313" key="4">
    <source>
        <dbReference type="EMBL" id="MFC5504565.1"/>
    </source>
</evidence>
<evidence type="ECO:0000256" key="1">
    <source>
        <dbReference type="ARBA" id="ARBA00010990"/>
    </source>
</evidence>
<organism evidence="4 5">
    <name type="scientific">Bosea massiliensis</name>
    <dbReference type="NCBI Taxonomy" id="151419"/>
    <lineage>
        <taxon>Bacteria</taxon>
        <taxon>Pseudomonadati</taxon>
        <taxon>Pseudomonadota</taxon>
        <taxon>Alphaproteobacteria</taxon>
        <taxon>Hyphomicrobiales</taxon>
        <taxon>Boseaceae</taxon>
        <taxon>Bosea</taxon>
    </lineage>
</organism>
<protein>
    <submittedName>
        <fullName evidence="4">4'-phosphopantetheinyl transferase family protein</fullName>
    </submittedName>
</protein>
<dbReference type="PANTHER" id="PTHR12215">
    <property type="entry name" value="PHOSPHOPANTETHEINE TRANSFERASE"/>
    <property type="match status" value="1"/>
</dbReference>
<dbReference type="Pfam" id="PF01648">
    <property type="entry name" value="ACPS"/>
    <property type="match status" value="1"/>
</dbReference>
<evidence type="ECO:0000259" key="3">
    <source>
        <dbReference type="Pfam" id="PF01648"/>
    </source>
</evidence>
<comment type="caution">
    <text evidence="4">The sequence shown here is derived from an EMBL/GenBank/DDBJ whole genome shotgun (WGS) entry which is preliminary data.</text>
</comment>
<proteinExistence type="inferred from homology"/>
<dbReference type="InterPro" id="IPR037143">
    <property type="entry name" value="4-PPantetheinyl_Trfase_dom_sf"/>
</dbReference>